<accession>A0A3B0C880</accession>
<evidence type="ECO:0000313" key="1">
    <source>
        <dbReference type="EMBL" id="RKN81780.1"/>
    </source>
</evidence>
<sequence>MFKVQISKMPSKSFSIISQPFFAWVAIPWQVDIGYPNTTKLEKFLFCYIKLFFLIKEMI</sequence>
<organism evidence="1 2">
    <name type="scientific">Ulvibacterium marinum</name>
    <dbReference type="NCBI Taxonomy" id="2419782"/>
    <lineage>
        <taxon>Bacteria</taxon>
        <taxon>Pseudomonadati</taxon>
        <taxon>Bacteroidota</taxon>
        <taxon>Flavobacteriia</taxon>
        <taxon>Flavobacteriales</taxon>
        <taxon>Flavobacteriaceae</taxon>
        <taxon>Ulvibacterium</taxon>
    </lineage>
</organism>
<evidence type="ECO:0000313" key="2">
    <source>
        <dbReference type="Proteomes" id="UP000276603"/>
    </source>
</evidence>
<gene>
    <name evidence="1" type="ORF">D7Z94_12885</name>
</gene>
<keyword evidence="2" id="KW-1185">Reference proteome</keyword>
<dbReference type="Proteomes" id="UP000276603">
    <property type="component" value="Unassembled WGS sequence"/>
</dbReference>
<reference evidence="1 2" key="1">
    <citation type="submission" date="2018-10" db="EMBL/GenBank/DDBJ databases">
        <title>Ulvibacterium marinum gen. nov., sp. nov., a novel marine bacterium of the family Flavobacteriaceae, isolated from a culture of the green alga Ulva prolifera.</title>
        <authorList>
            <person name="Zhang Z."/>
        </authorList>
    </citation>
    <scope>NUCLEOTIDE SEQUENCE [LARGE SCALE GENOMIC DNA]</scope>
    <source>
        <strain evidence="1 2">CCMM003</strain>
    </source>
</reference>
<dbReference type="EMBL" id="RBCJ01000002">
    <property type="protein sequence ID" value="RKN81780.1"/>
    <property type="molecule type" value="Genomic_DNA"/>
</dbReference>
<dbReference type="AlphaFoldDB" id="A0A3B0C880"/>
<name>A0A3B0C880_9FLAO</name>
<protein>
    <submittedName>
        <fullName evidence="1">Uncharacterized protein</fullName>
    </submittedName>
</protein>
<proteinExistence type="predicted"/>
<comment type="caution">
    <text evidence="1">The sequence shown here is derived from an EMBL/GenBank/DDBJ whole genome shotgun (WGS) entry which is preliminary data.</text>
</comment>